<protein>
    <submittedName>
        <fullName evidence="1">Uncharacterized protein</fullName>
    </submittedName>
</protein>
<dbReference type="EnsemblPlants" id="AVESA.00010b.r2.3CG0484890.1">
    <property type="protein sequence ID" value="AVESA.00010b.r2.3CG0484890.1.CDS"/>
    <property type="gene ID" value="AVESA.00010b.r2.3CG0484890"/>
</dbReference>
<reference evidence="1" key="1">
    <citation type="submission" date="2021-05" db="EMBL/GenBank/DDBJ databases">
        <authorList>
            <person name="Scholz U."/>
            <person name="Mascher M."/>
            <person name="Fiebig A."/>
        </authorList>
    </citation>
    <scope>NUCLEOTIDE SEQUENCE [LARGE SCALE GENOMIC DNA]</scope>
</reference>
<sequence>MGVGMSSGRRRGIGVGPSSGMLPLLALQVLLEYGRAGASRPPVTAALIAANALVYLRPGALDGFLPPLSRVAFNPHLIIQYGDMTRFFLSAFYHLSETHFFYNMTSLLWKGIQLETSVGSVGFASMVAALLGLSQGITLLLSKGLLLFGNETAYYDQYAVGFSGVLFGMKIVLNAWSDDYVFLHGMVIPAKYAAWAELLLIQAFIPGTSFIGHLGGILAGLSYLWLKRSYSGPDPLALLISGIANVVSWPVKFAQRLLRSGRRQGSRVGRRASRETDQGMWRCSACTYDNSPSADICEMCNSTREDPGFPQRQHLQAVGNSALSVDEIRRRRLQRFDR</sequence>
<reference evidence="1" key="2">
    <citation type="submission" date="2025-09" db="UniProtKB">
        <authorList>
            <consortium name="EnsemblPlants"/>
        </authorList>
    </citation>
    <scope>IDENTIFICATION</scope>
</reference>
<dbReference type="Proteomes" id="UP001732700">
    <property type="component" value="Chromosome 3C"/>
</dbReference>
<evidence type="ECO:0000313" key="2">
    <source>
        <dbReference type="Proteomes" id="UP001732700"/>
    </source>
</evidence>
<proteinExistence type="predicted"/>
<name>A0ACD5VMN8_AVESA</name>
<accession>A0ACD5VMN8</accession>
<keyword evidence="2" id="KW-1185">Reference proteome</keyword>
<evidence type="ECO:0000313" key="1">
    <source>
        <dbReference type="EnsemblPlants" id="AVESA.00010b.r2.3CG0484890.1.CDS"/>
    </source>
</evidence>
<organism evidence="1 2">
    <name type="scientific">Avena sativa</name>
    <name type="common">Oat</name>
    <dbReference type="NCBI Taxonomy" id="4498"/>
    <lineage>
        <taxon>Eukaryota</taxon>
        <taxon>Viridiplantae</taxon>
        <taxon>Streptophyta</taxon>
        <taxon>Embryophyta</taxon>
        <taxon>Tracheophyta</taxon>
        <taxon>Spermatophyta</taxon>
        <taxon>Magnoliopsida</taxon>
        <taxon>Liliopsida</taxon>
        <taxon>Poales</taxon>
        <taxon>Poaceae</taxon>
        <taxon>BOP clade</taxon>
        <taxon>Pooideae</taxon>
        <taxon>Poodae</taxon>
        <taxon>Poeae</taxon>
        <taxon>Poeae Chloroplast Group 1 (Aveneae type)</taxon>
        <taxon>Aveninae</taxon>
        <taxon>Avena</taxon>
    </lineage>
</organism>